<dbReference type="EMBL" id="OU896711">
    <property type="protein sequence ID" value="CAH1170076.1"/>
    <property type="molecule type" value="Genomic_DNA"/>
</dbReference>
<dbReference type="Pfam" id="PF23727">
    <property type="entry name" value="Beta-prop_FAM234A_B"/>
    <property type="match status" value="1"/>
</dbReference>
<organism evidence="8 9">
    <name type="scientific">Phaedon cochleariae</name>
    <name type="common">Mustard beetle</name>
    <dbReference type="NCBI Taxonomy" id="80249"/>
    <lineage>
        <taxon>Eukaryota</taxon>
        <taxon>Metazoa</taxon>
        <taxon>Ecdysozoa</taxon>
        <taxon>Arthropoda</taxon>
        <taxon>Hexapoda</taxon>
        <taxon>Insecta</taxon>
        <taxon>Pterygota</taxon>
        <taxon>Neoptera</taxon>
        <taxon>Endopterygota</taxon>
        <taxon>Coleoptera</taxon>
        <taxon>Polyphaga</taxon>
        <taxon>Cucujiformia</taxon>
        <taxon>Chrysomeloidea</taxon>
        <taxon>Chrysomelidae</taxon>
        <taxon>Chrysomelinae</taxon>
        <taxon>Chrysomelini</taxon>
        <taxon>Phaedon</taxon>
    </lineage>
</organism>
<evidence type="ECO:0000256" key="6">
    <source>
        <dbReference type="SAM" id="Phobius"/>
    </source>
</evidence>
<protein>
    <recommendedName>
        <fullName evidence="7">FAM234A/B beta-propeller domain-containing protein</fullName>
    </recommendedName>
</protein>
<feature type="region of interest" description="Disordered" evidence="5">
    <location>
        <begin position="1"/>
        <end position="30"/>
    </location>
</feature>
<reference evidence="8" key="2">
    <citation type="submission" date="2022-10" db="EMBL/GenBank/DDBJ databases">
        <authorList>
            <consortium name="ENA_rothamsted_submissions"/>
            <consortium name="culmorum"/>
            <person name="King R."/>
        </authorList>
    </citation>
    <scope>NUCLEOTIDE SEQUENCE</scope>
</reference>
<reference evidence="8" key="1">
    <citation type="submission" date="2022-01" db="EMBL/GenBank/DDBJ databases">
        <authorList>
            <person name="King R."/>
        </authorList>
    </citation>
    <scope>NUCLEOTIDE SEQUENCE</scope>
</reference>
<dbReference type="InterPro" id="IPR055409">
    <property type="entry name" value="Beta-prop_FAM234A_B"/>
</dbReference>
<evidence type="ECO:0000259" key="7">
    <source>
        <dbReference type="Pfam" id="PF23727"/>
    </source>
</evidence>
<name>A0A9P0DRC4_PHACE</name>
<feature type="domain" description="FAM234A/B beta-propeller" evidence="7">
    <location>
        <begin position="161"/>
        <end position="268"/>
    </location>
</feature>
<gene>
    <name evidence="8" type="ORF">PHAECO_LOCUS8882</name>
</gene>
<evidence type="ECO:0000256" key="5">
    <source>
        <dbReference type="SAM" id="MobiDB-lite"/>
    </source>
</evidence>
<evidence type="ECO:0000256" key="3">
    <source>
        <dbReference type="ARBA" id="ARBA00022989"/>
    </source>
</evidence>
<dbReference type="InterPro" id="IPR028994">
    <property type="entry name" value="Integrin_alpha_N"/>
</dbReference>
<comment type="subcellular location">
    <subcellularLocation>
        <location evidence="1">Membrane</location>
        <topology evidence="1">Single-pass membrane protein</topology>
    </subcellularLocation>
</comment>
<sequence length="542" mass="61669">MSSHSMQGVYAPLPQSLSDSDSEKEGTMGPIHTNGIISSNHKLNNFACRKNGHNLGLGFNINDDVHHIKRITPKMTALRKTAFVFSILLCFLPIVIFLWILPCSDSNTCPMRIPNYETNQEDIELLGTINLVHGAFENNWNFALMYKGSFNSEKSLKNGIMSFVGTSGNVAWYFQQESHPFAINCSIIDVDGNGYDDCLVVDEKSLKAIQTQSGEALWHAHSSEEELIPELDMPVKIPDFDNDGVSDLLAAYRKETFLVISGKSGLALSNIRLPSSCSYIFNLRMRQHDEHIKYGCKKYDGTEVTFEFTLDGLKKKYKNPHDKIELKEVKNDIAQTVLETGTHKLIVENQNHCPHCEAVISLYNSNNTTLGVWTFQNAIVLTPVPFSLHRTKENTLSLKGHLNGFIFKIWKWQENSRKLSPVTKVYKRSIPVHNETYHLNEVSERVVLITLRENDTQIENVSVTDIYLICNGPEHDNCQPDYKNQQNSLLIADLDHDDSLELVSYHSTYLRKDEDGYEAWHLVSRLKVFRLENELPKLFGKN</sequence>
<dbReference type="SUPFAM" id="SSF69318">
    <property type="entry name" value="Integrin alpha N-terminal domain"/>
    <property type="match status" value="1"/>
</dbReference>
<evidence type="ECO:0000313" key="8">
    <source>
        <dbReference type="EMBL" id="CAH1170076.1"/>
    </source>
</evidence>
<dbReference type="AlphaFoldDB" id="A0A9P0DRC4"/>
<evidence type="ECO:0000256" key="2">
    <source>
        <dbReference type="ARBA" id="ARBA00022692"/>
    </source>
</evidence>
<keyword evidence="3 6" id="KW-1133">Transmembrane helix</keyword>
<dbReference type="GO" id="GO:0016020">
    <property type="term" value="C:membrane"/>
    <property type="evidence" value="ECO:0007669"/>
    <property type="project" value="UniProtKB-SubCell"/>
</dbReference>
<feature type="transmembrane region" description="Helical" evidence="6">
    <location>
        <begin position="82"/>
        <end position="101"/>
    </location>
</feature>
<proteinExistence type="predicted"/>
<dbReference type="OrthoDB" id="6364780at2759"/>
<evidence type="ECO:0000256" key="4">
    <source>
        <dbReference type="ARBA" id="ARBA00023136"/>
    </source>
</evidence>
<accession>A0A9P0DRC4</accession>
<dbReference type="InterPro" id="IPR045232">
    <property type="entry name" value="FAM234"/>
</dbReference>
<keyword evidence="9" id="KW-1185">Reference proteome</keyword>
<keyword evidence="4 6" id="KW-0472">Membrane</keyword>
<dbReference type="PANTHER" id="PTHR21419">
    <property type="match status" value="1"/>
</dbReference>
<dbReference type="Proteomes" id="UP001153737">
    <property type="component" value="Chromosome 5"/>
</dbReference>
<evidence type="ECO:0000256" key="1">
    <source>
        <dbReference type="ARBA" id="ARBA00004167"/>
    </source>
</evidence>
<dbReference type="PANTHER" id="PTHR21419:SF29">
    <property type="entry name" value="LD24894P"/>
    <property type="match status" value="1"/>
</dbReference>
<evidence type="ECO:0000313" key="9">
    <source>
        <dbReference type="Proteomes" id="UP001153737"/>
    </source>
</evidence>
<keyword evidence="2 6" id="KW-0812">Transmembrane</keyword>